<reference evidence="1" key="1">
    <citation type="submission" date="2020-10" db="EMBL/GenBank/DDBJ databases">
        <authorList>
            <person name="Gilroy R."/>
        </authorList>
    </citation>
    <scope>NUCLEOTIDE SEQUENCE</scope>
    <source>
        <strain evidence="1">CHK195-15760</strain>
    </source>
</reference>
<protein>
    <submittedName>
        <fullName evidence="1">DUF951 domain-containing protein</fullName>
    </submittedName>
</protein>
<reference evidence="1" key="2">
    <citation type="journal article" date="2021" name="PeerJ">
        <title>Extensive microbial diversity within the chicken gut microbiome revealed by metagenomics and culture.</title>
        <authorList>
            <person name="Gilroy R."/>
            <person name="Ravi A."/>
            <person name="Getino M."/>
            <person name="Pursley I."/>
            <person name="Horton D.L."/>
            <person name="Alikhan N.F."/>
            <person name="Baker D."/>
            <person name="Gharbi K."/>
            <person name="Hall N."/>
            <person name="Watson M."/>
            <person name="Adriaenssens E.M."/>
            <person name="Foster-Nyarko E."/>
            <person name="Jarju S."/>
            <person name="Secka A."/>
            <person name="Antonio M."/>
            <person name="Oren A."/>
            <person name="Chaudhuri R.R."/>
            <person name="La Ragione R."/>
            <person name="Hildebrand F."/>
            <person name="Pallen M.J."/>
        </authorList>
    </citation>
    <scope>NUCLEOTIDE SEQUENCE</scope>
    <source>
        <strain evidence="1">CHK195-15760</strain>
    </source>
</reference>
<dbReference type="PANTHER" id="PTHR38455">
    <property type="entry name" value="HYPOTHETICAL CYTOSOLIC PROTEIN"/>
    <property type="match status" value="1"/>
</dbReference>
<proteinExistence type="predicted"/>
<dbReference type="AlphaFoldDB" id="A0A9D1S998"/>
<gene>
    <name evidence="1" type="ORF">IAB70_00730</name>
</gene>
<dbReference type="Pfam" id="PF06107">
    <property type="entry name" value="DUF951"/>
    <property type="match status" value="1"/>
</dbReference>
<evidence type="ECO:0000313" key="1">
    <source>
        <dbReference type="EMBL" id="HIU51143.1"/>
    </source>
</evidence>
<name>A0A9D1S998_9FIRM</name>
<accession>A0A9D1S998</accession>
<evidence type="ECO:0000313" key="2">
    <source>
        <dbReference type="Proteomes" id="UP000824093"/>
    </source>
</evidence>
<dbReference type="EMBL" id="DVNH01000006">
    <property type="protein sequence ID" value="HIU51143.1"/>
    <property type="molecule type" value="Genomic_DNA"/>
</dbReference>
<organism evidence="1 2">
    <name type="scientific">Candidatus Merdicola faecigallinarum</name>
    <dbReference type="NCBI Taxonomy" id="2840862"/>
    <lineage>
        <taxon>Bacteria</taxon>
        <taxon>Bacillati</taxon>
        <taxon>Bacillota</taxon>
        <taxon>Clostridia</taxon>
        <taxon>Candidatus Merdicola</taxon>
    </lineage>
</organism>
<dbReference type="InterPro" id="IPR009296">
    <property type="entry name" value="DUF951"/>
</dbReference>
<sequence>MEYKIGDIVRTKKQHPCGSKLWEITRVGVDFKLKCLGCGHVIMIERQKALKMITKKMEKNDE</sequence>
<dbReference type="PIRSF" id="PIRSF037263">
    <property type="entry name" value="DUF951_bac"/>
    <property type="match status" value="1"/>
</dbReference>
<dbReference type="PANTHER" id="PTHR38455:SF1">
    <property type="entry name" value="DUF951 DOMAIN-CONTAINING PROTEIN"/>
    <property type="match status" value="1"/>
</dbReference>
<comment type="caution">
    <text evidence="1">The sequence shown here is derived from an EMBL/GenBank/DDBJ whole genome shotgun (WGS) entry which is preliminary data.</text>
</comment>
<dbReference type="Proteomes" id="UP000824093">
    <property type="component" value="Unassembled WGS sequence"/>
</dbReference>